<accession>K5D3C9</accession>
<dbReference type="Proteomes" id="UP000007993">
    <property type="component" value="Unassembled WGS sequence"/>
</dbReference>
<sequence length="35" mass="3965">MHCDRERSVVDATNSELVTRIGECIMRLNATSLDE</sequence>
<organism evidence="1 2">
    <name type="scientific">Rhodopirellula baltica SH28</name>
    <dbReference type="NCBI Taxonomy" id="993517"/>
    <lineage>
        <taxon>Bacteria</taxon>
        <taxon>Pseudomonadati</taxon>
        <taxon>Planctomycetota</taxon>
        <taxon>Planctomycetia</taxon>
        <taxon>Pirellulales</taxon>
        <taxon>Pirellulaceae</taxon>
        <taxon>Rhodopirellula</taxon>
    </lineage>
</organism>
<gene>
    <name evidence="1" type="ORF">RBSH_03575</name>
</gene>
<dbReference type="EMBL" id="AMCW01000105">
    <property type="protein sequence ID" value="EKK01117.1"/>
    <property type="molecule type" value="Genomic_DNA"/>
</dbReference>
<name>K5D3C9_RHOBT</name>
<comment type="caution">
    <text evidence="1">The sequence shown here is derived from an EMBL/GenBank/DDBJ whole genome shotgun (WGS) entry which is preliminary data.</text>
</comment>
<protein>
    <submittedName>
        <fullName evidence="1">Uncharacterized protein</fullName>
    </submittedName>
</protein>
<dbReference type="AlphaFoldDB" id="K5D3C9"/>
<dbReference type="PATRIC" id="fig|993517.3.peg.3877"/>
<evidence type="ECO:0000313" key="1">
    <source>
        <dbReference type="EMBL" id="EKK01117.1"/>
    </source>
</evidence>
<proteinExistence type="predicted"/>
<reference evidence="1 2" key="1">
    <citation type="journal article" date="2013" name="Mar. Genomics">
        <title>Expression of sulfatases in Rhodopirellula baltica and the diversity of sulfatases in the genus Rhodopirellula.</title>
        <authorList>
            <person name="Wegner C.E."/>
            <person name="Richter-Heitmann T."/>
            <person name="Klindworth A."/>
            <person name="Klockow C."/>
            <person name="Richter M."/>
            <person name="Achstetter T."/>
            <person name="Glockner F.O."/>
            <person name="Harder J."/>
        </authorList>
    </citation>
    <scope>NUCLEOTIDE SEQUENCE [LARGE SCALE GENOMIC DNA]</scope>
    <source>
        <strain evidence="1 2">SH28</strain>
    </source>
</reference>
<evidence type="ECO:0000313" key="2">
    <source>
        <dbReference type="Proteomes" id="UP000007993"/>
    </source>
</evidence>